<keyword evidence="2" id="KW-1185">Reference proteome</keyword>
<organism evidence="1 2">
    <name type="scientific">Marinibactrum halimedae</name>
    <dbReference type="NCBI Taxonomy" id="1444977"/>
    <lineage>
        <taxon>Bacteria</taxon>
        <taxon>Pseudomonadati</taxon>
        <taxon>Pseudomonadota</taxon>
        <taxon>Gammaproteobacteria</taxon>
        <taxon>Cellvibrionales</taxon>
        <taxon>Cellvibrionaceae</taxon>
        <taxon>Marinibactrum</taxon>
    </lineage>
</organism>
<name>A0AA37TCJ5_9GAMM</name>
<reference evidence="1 2" key="1">
    <citation type="journal article" date="2014" name="Int. J. Syst. Evol. Microbiol.">
        <title>Complete genome sequence of Corynebacterium casei LMG S-19264T (=DSM 44701T), isolated from a smear-ripened cheese.</title>
        <authorList>
            <consortium name="US DOE Joint Genome Institute (JGI-PGF)"/>
            <person name="Walter F."/>
            <person name="Albersmeier A."/>
            <person name="Kalinowski J."/>
            <person name="Ruckert C."/>
        </authorList>
    </citation>
    <scope>NUCLEOTIDE SEQUENCE [LARGE SCALE GENOMIC DNA]</scope>
    <source>
        <strain evidence="1 2">NBRC 110095</strain>
    </source>
</reference>
<dbReference type="AlphaFoldDB" id="A0AA37TCJ5"/>
<dbReference type="EMBL" id="BSPD01000061">
    <property type="protein sequence ID" value="GLS26757.1"/>
    <property type="molecule type" value="Genomic_DNA"/>
</dbReference>
<proteinExistence type="predicted"/>
<gene>
    <name evidence="1" type="ORF">GCM10007877_24760</name>
</gene>
<protein>
    <submittedName>
        <fullName evidence="1">Uncharacterized protein</fullName>
    </submittedName>
</protein>
<dbReference type="Proteomes" id="UP001156870">
    <property type="component" value="Unassembled WGS sequence"/>
</dbReference>
<comment type="caution">
    <text evidence="1">The sequence shown here is derived from an EMBL/GenBank/DDBJ whole genome shotgun (WGS) entry which is preliminary data.</text>
</comment>
<evidence type="ECO:0000313" key="2">
    <source>
        <dbReference type="Proteomes" id="UP001156870"/>
    </source>
</evidence>
<evidence type="ECO:0000313" key="1">
    <source>
        <dbReference type="EMBL" id="GLS26757.1"/>
    </source>
</evidence>
<accession>A0AA37TCJ5</accession>
<sequence>MNGSRLISSTHIMINFKYPKEKEISLHYANAFSDLLVEKILNGTDVSNSDEALHLSKFYWEMVDALVEDASKNNLICGELNLQEWSELIFNSFRSYIRNAGFSTEWDKASDEN</sequence>